<dbReference type="AlphaFoldDB" id="A0A397SQX9"/>
<organism evidence="1 2">
    <name type="scientific">Glomus cerebriforme</name>
    <dbReference type="NCBI Taxonomy" id="658196"/>
    <lineage>
        <taxon>Eukaryota</taxon>
        <taxon>Fungi</taxon>
        <taxon>Fungi incertae sedis</taxon>
        <taxon>Mucoromycota</taxon>
        <taxon>Glomeromycotina</taxon>
        <taxon>Glomeromycetes</taxon>
        <taxon>Glomerales</taxon>
        <taxon>Glomeraceae</taxon>
        <taxon>Glomus</taxon>
    </lineage>
</organism>
<dbReference type="EMBL" id="QKYT01000364">
    <property type="protein sequence ID" value="RIA86435.1"/>
    <property type="molecule type" value="Genomic_DNA"/>
</dbReference>
<sequence length="566" mass="64451">MSKQAMAERINNRVCDSIHERQNNYSLESYRKNDILRQVPTDFGYYSLGYFSSSLDLCLSSEDARIMHVQCINSLPSASESKVSKIKGEEFEDSTVSIRYEKCSNSESIGKKLAPFGKLLRITSLRNNVQIQSGERCHFIFAHSYSAQEDASAINDQTSMLQISARNENDSSPSISDNLSILVDTFENKSRIATFIGRKILTNSEPEDLTAEYIECIAEFGFNHIIIIGEVDFGIIFLDCYERVFKWDDESQILWPLGNLKDQPKYLKKEGDWLGWIVQNGTVYEYTRKPLCTIFPDLYATAKNNTNDIKASWIDPRGFILPSHIFKTRISKVDIKNQEGSFDMENPPSIENLSIIEEEDLTNIEDVIIIKNILYEESDFSAIKSSDVTILDNGLCIYCEKLILSDNSPTSVIINVCGHIHHWTCAKEIDRREVLSYGTCHISNDNNPLILIIQTNKCAKYSVEISAESSELTMSWKKKGITFHLKCLGKGGDKRLSISTPSKALNMEDISNQLYKLYYDIDVAEKKRNQTNRDAILNYFRFGKVLSECLAKLMQKPITDGTYEVE</sequence>
<comment type="caution">
    <text evidence="1">The sequence shown here is derived from an EMBL/GenBank/DDBJ whole genome shotgun (WGS) entry which is preliminary data.</text>
</comment>
<evidence type="ECO:0000313" key="2">
    <source>
        <dbReference type="Proteomes" id="UP000265703"/>
    </source>
</evidence>
<dbReference type="Proteomes" id="UP000265703">
    <property type="component" value="Unassembled WGS sequence"/>
</dbReference>
<keyword evidence="2" id="KW-1185">Reference proteome</keyword>
<proteinExistence type="predicted"/>
<evidence type="ECO:0000313" key="1">
    <source>
        <dbReference type="EMBL" id="RIA86435.1"/>
    </source>
</evidence>
<gene>
    <name evidence="1" type="ORF">C1645_829301</name>
</gene>
<protein>
    <submittedName>
        <fullName evidence="1">Uncharacterized protein</fullName>
    </submittedName>
</protein>
<name>A0A397SQX9_9GLOM</name>
<accession>A0A397SQX9</accession>
<reference evidence="1 2" key="1">
    <citation type="submission" date="2018-06" db="EMBL/GenBank/DDBJ databases">
        <title>Comparative genomics reveals the genomic features of Rhizophagus irregularis, R. cerebriforme, R. diaphanum and Gigaspora rosea, and their symbiotic lifestyle signature.</title>
        <authorList>
            <person name="Morin E."/>
            <person name="San Clemente H."/>
            <person name="Chen E.C.H."/>
            <person name="De La Providencia I."/>
            <person name="Hainaut M."/>
            <person name="Kuo A."/>
            <person name="Kohler A."/>
            <person name="Murat C."/>
            <person name="Tang N."/>
            <person name="Roy S."/>
            <person name="Loubradou J."/>
            <person name="Henrissat B."/>
            <person name="Grigoriev I.V."/>
            <person name="Corradi N."/>
            <person name="Roux C."/>
            <person name="Martin F.M."/>
        </authorList>
    </citation>
    <scope>NUCLEOTIDE SEQUENCE [LARGE SCALE GENOMIC DNA]</scope>
    <source>
        <strain evidence="1 2">DAOM 227022</strain>
    </source>
</reference>